<comment type="caution">
    <text evidence="1">The sequence shown here is derived from an EMBL/GenBank/DDBJ whole genome shotgun (WGS) entry which is preliminary data.</text>
</comment>
<accession>A0A843W5G3</accession>
<sequence length="289" mass="32343">MVAMPCFRSLQLCCACRPEKLAFISLDAEVSVGVHVWTLTPAQRPGLDAKVAFGQNPDLCMKPCIPSIYTCNIPMSLGFDFSGVRVMTSTSKELEFSTKMVQHFDFSESESTIGVSMHTRGWGTDTSRRTGPQLVLFPVPHFRELGPESLKVSGLGLQLCGLQEWCWLVSTVLVPVEVERQLDLSSMAARLRGGLVLFVRVCGWCRELVLVTRVRYSSKISMDGSDTNWKKMESSMHDLTRVMKTVAKNNSHTGTSLFKDFRSLDPPRFAGSTDPDEAENWLKDIEQFF</sequence>
<dbReference type="Proteomes" id="UP000652761">
    <property type="component" value="Unassembled WGS sequence"/>
</dbReference>
<proteinExistence type="predicted"/>
<evidence type="ECO:0000313" key="1">
    <source>
        <dbReference type="EMBL" id="MQM02567.1"/>
    </source>
</evidence>
<reference evidence="1" key="1">
    <citation type="submission" date="2017-07" db="EMBL/GenBank/DDBJ databases">
        <title>Taro Niue Genome Assembly and Annotation.</title>
        <authorList>
            <person name="Atibalentja N."/>
            <person name="Keating K."/>
            <person name="Fields C.J."/>
        </authorList>
    </citation>
    <scope>NUCLEOTIDE SEQUENCE</scope>
    <source>
        <strain evidence="1">Niue_2</strain>
        <tissue evidence="1">Leaf</tissue>
    </source>
</reference>
<protein>
    <submittedName>
        <fullName evidence="1">Uncharacterized protein</fullName>
    </submittedName>
</protein>
<organism evidence="1 2">
    <name type="scientific">Colocasia esculenta</name>
    <name type="common">Wild taro</name>
    <name type="synonym">Arum esculentum</name>
    <dbReference type="NCBI Taxonomy" id="4460"/>
    <lineage>
        <taxon>Eukaryota</taxon>
        <taxon>Viridiplantae</taxon>
        <taxon>Streptophyta</taxon>
        <taxon>Embryophyta</taxon>
        <taxon>Tracheophyta</taxon>
        <taxon>Spermatophyta</taxon>
        <taxon>Magnoliopsida</taxon>
        <taxon>Liliopsida</taxon>
        <taxon>Araceae</taxon>
        <taxon>Aroideae</taxon>
        <taxon>Colocasieae</taxon>
        <taxon>Colocasia</taxon>
    </lineage>
</organism>
<dbReference type="AlphaFoldDB" id="A0A843W5G3"/>
<evidence type="ECO:0000313" key="2">
    <source>
        <dbReference type="Proteomes" id="UP000652761"/>
    </source>
</evidence>
<dbReference type="EMBL" id="NMUH01002877">
    <property type="protein sequence ID" value="MQM02567.1"/>
    <property type="molecule type" value="Genomic_DNA"/>
</dbReference>
<keyword evidence="2" id="KW-1185">Reference proteome</keyword>
<gene>
    <name evidence="1" type="ORF">Taro_035333</name>
</gene>
<name>A0A843W5G3_COLES</name>